<protein>
    <recommendedName>
        <fullName evidence="3">PD-(D/E)XK endonuclease-like domain-containing protein</fullName>
    </recommendedName>
</protein>
<organism evidence="1 2">
    <name type="scientific">Candidatus Coprosoma intestinipullorum</name>
    <dbReference type="NCBI Taxonomy" id="2840752"/>
    <lineage>
        <taxon>Bacteria</taxon>
        <taxon>Bacillati</taxon>
        <taxon>Bacillota</taxon>
        <taxon>Bacillota incertae sedis</taxon>
        <taxon>Candidatus Coprosoma</taxon>
    </lineage>
</organism>
<evidence type="ECO:0000313" key="2">
    <source>
        <dbReference type="Proteomes" id="UP000886786"/>
    </source>
</evidence>
<accession>A0A9D0ZSI8</accession>
<dbReference type="EMBL" id="DVFV01000069">
    <property type="protein sequence ID" value="HIQ90732.1"/>
    <property type="molecule type" value="Genomic_DNA"/>
</dbReference>
<reference evidence="1" key="1">
    <citation type="submission" date="2020-10" db="EMBL/GenBank/DDBJ databases">
        <authorList>
            <person name="Gilroy R."/>
        </authorList>
    </citation>
    <scope>NUCLEOTIDE SEQUENCE</scope>
    <source>
        <strain evidence="1">CHK147-3167</strain>
    </source>
</reference>
<dbReference type="InterPro" id="IPR011604">
    <property type="entry name" value="PDDEXK-like_dom_sf"/>
</dbReference>
<evidence type="ECO:0000313" key="1">
    <source>
        <dbReference type="EMBL" id="HIQ90732.1"/>
    </source>
</evidence>
<dbReference type="AlphaFoldDB" id="A0A9D0ZSI8"/>
<evidence type="ECO:0008006" key="3">
    <source>
        <dbReference type="Google" id="ProtNLM"/>
    </source>
</evidence>
<proteinExistence type="predicted"/>
<reference evidence="1" key="2">
    <citation type="journal article" date="2021" name="PeerJ">
        <title>Extensive microbial diversity within the chicken gut microbiome revealed by metagenomics and culture.</title>
        <authorList>
            <person name="Gilroy R."/>
            <person name="Ravi A."/>
            <person name="Getino M."/>
            <person name="Pursley I."/>
            <person name="Horton D.L."/>
            <person name="Alikhan N.F."/>
            <person name="Baker D."/>
            <person name="Gharbi K."/>
            <person name="Hall N."/>
            <person name="Watson M."/>
            <person name="Adriaenssens E.M."/>
            <person name="Foster-Nyarko E."/>
            <person name="Jarju S."/>
            <person name="Secka A."/>
            <person name="Antonio M."/>
            <person name="Oren A."/>
            <person name="Chaudhuri R.R."/>
            <person name="La Ragione R."/>
            <person name="Hildebrand F."/>
            <person name="Pallen M.J."/>
        </authorList>
    </citation>
    <scope>NUCLEOTIDE SEQUENCE</scope>
    <source>
        <strain evidence="1">CHK147-3167</strain>
    </source>
</reference>
<gene>
    <name evidence="1" type="ORF">IAB27_03790</name>
</gene>
<dbReference type="Proteomes" id="UP000886786">
    <property type="component" value="Unassembled WGS sequence"/>
</dbReference>
<sequence length="199" mass="23108">MVEFIENGHIYLVDGVITPSVSEILNFIFPDKYSNVPKKILNSKAEYGSRVHEAIECLEEGKTLPSLNYLQEVSIEQWEKLKSENKIEVIEQEKMVNYKNYYCGRFDMIANVNGAYSLCDIKTTAKLDKESLSWQLSLYALAHNPDKYETEFDKFYAIWLPKRNLGQLVEVKKLPKEGVISKIKEFIEWRIKNAIKSKA</sequence>
<comment type="caution">
    <text evidence="1">The sequence shown here is derived from an EMBL/GenBank/DDBJ whole genome shotgun (WGS) entry which is preliminary data.</text>
</comment>
<name>A0A9D0ZSI8_9FIRM</name>
<dbReference type="Gene3D" id="3.90.320.10">
    <property type="match status" value="1"/>
</dbReference>